<reference evidence="1" key="1">
    <citation type="submission" date="2023-04" db="EMBL/GenBank/DDBJ databases">
        <authorList>
            <person name="Vijverberg K."/>
            <person name="Xiong W."/>
            <person name="Schranz E."/>
        </authorList>
    </citation>
    <scope>NUCLEOTIDE SEQUENCE</scope>
</reference>
<keyword evidence="2" id="KW-1185">Reference proteome</keyword>
<organism evidence="1 2">
    <name type="scientific">Lactuca saligna</name>
    <name type="common">Willowleaf lettuce</name>
    <dbReference type="NCBI Taxonomy" id="75948"/>
    <lineage>
        <taxon>Eukaryota</taxon>
        <taxon>Viridiplantae</taxon>
        <taxon>Streptophyta</taxon>
        <taxon>Embryophyta</taxon>
        <taxon>Tracheophyta</taxon>
        <taxon>Spermatophyta</taxon>
        <taxon>Magnoliopsida</taxon>
        <taxon>eudicotyledons</taxon>
        <taxon>Gunneridae</taxon>
        <taxon>Pentapetalae</taxon>
        <taxon>asterids</taxon>
        <taxon>campanulids</taxon>
        <taxon>Asterales</taxon>
        <taxon>Asteraceae</taxon>
        <taxon>Cichorioideae</taxon>
        <taxon>Cichorieae</taxon>
        <taxon>Lactucinae</taxon>
        <taxon>Lactuca</taxon>
    </lineage>
</organism>
<evidence type="ECO:0000313" key="2">
    <source>
        <dbReference type="Proteomes" id="UP001177003"/>
    </source>
</evidence>
<proteinExistence type="predicted"/>
<sequence>MGTLVRKYHIDPKFHPRLSDANYAITKAPEGLVGVYRVFSKFGWHLPTFDFLETVLDYYGLHIDQITHNGFRKVSFSLRHGSVELCDGLPTSIKFWKEEFFYVHASAFFGPMEYGAIADKAVDFALELSAEELLITERLASNFV</sequence>
<accession>A0AA35YB18</accession>
<protein>
    <submittedName>
        <fullName evidence="1">Uncharacterized protein</fullName>
    </submittedName>
</protein>
<dbReference type="AlphaFoldDB" id="A0AA35YB18"/>
<name>A0AA35YB18_LACSI</name>
<dbReference type="Proteomes" id="UP001177003">
    <property type="component" value="Chromosome 2"/>
</dbReference>
<dbReference type="EMBL" id="OX465078">
    <property type="protein sequence ID" value="CAI9271980.1"/>
    <property type="molecule type" value="Genomic_DNA"/>
</dbReference>
<gene>
    <name evidence="1" type="ORF">LSALG_LOCUS12227</name>
</gene>
<evidence type="ECO:0000313" key="1">
    <source>
        <dbReference type="EMBL" id="CAI9271980.1"/>
    </source>
</evidence>